<keyword evidence="12" id="KW-1185">Reference proteome</keyword>
<keyword evidence="6" id="KW-0067">ATP-binding</keyword>
<evidence type="ECO:0000256" key="2">
    <source>
        <dbReference type="ARBA" id="ARBA00022527"/>
    </source>
</evidence>
<evidence type="ECO:0000256" key="6">
    <source>
        <dbReference type="ARBA" id="ARBA00022840"/>
    </source>
</evidence>
<evidence type="ECO:0000313" key="11">
    <source>
        <dbReference type="EMBL" id="CAE7150596.1"/>
    </source>
</evidence>
<dbReference type="PROSITE" id="PS00108">
    <property type="entry name" value="PROTEIN_KINASE_ST"/>
    <property type="match status" value="1"/>
</dbReference>
<proteinExistence type="predicted"/>
<evidence type="ECO:0000256" key="9">
    <source>
        <dbReference type="SAM" id="MobiDB-lite"/>
    </source>
</evidence>
<dbReference type="InterPro" id="IPR008271">
    <property type="entry name" value="Ser/Thr_kinase_AS"/>
</dbReference>
<evidence type="ECO:0000256" key="4">
    <source>
        <dbReference type="ARBA" id="ARBA00022741"/>
    </source>
</evidence>
<dbReference type="PANTHER" id="PTHR22967">
    <property type="entry name" value="SERINE/THREONINE PROTEIN KINASE"/>
    <property type="match status" value="1"/>
</dbReference>
<dbReference type="Gene3D" id="1.10.510.10">
    <property type="entry name" value="Transferase(Phosphotransferase) domain 1"/>
    <property type="match status" value="1"/>
</dbReference>
<accession>A0A812ILA9</accession>
<dbReference type="GO" id="GO:0005524">
    <property type="term" value="F:ATP binding"/>
    <property type="evidence" value="ECO:0007669"/>
    <property type="project" value="UniProtKB-KW"/>
</dbReference>
<dbReference type="GO" id="GO:0005737">
    <property type="term" value="C:cytoplasm"/>
    <property type="evidence" value="ECO:0007669"/>
    <property type="project" value="TreeGrafter"/>
</dbReference>
<dbReference type="PROSITE" id="PS50011">
    <property type="entry name" value="PROTEIN_KINASE_DOM"/>
    <property type="match status" value="1"/>
</dbReference>
<evidence type="ECO:0000313" key="12">
    <source>
        <dbReference type="Proteomes" id="UP000649617"/>
    </source>
</evidence>
<keyword evidence="4" id="KW-0547">Nucleotide-binding</keyword>
<comment type="caution">
    <text evidence="11">The sequence shown here is derived from an EMBL/GenBank/DDBJ whole genome shotgun (WGS) entry which is preliminary data.</text>
</comment>
<comment type="catalytic activity">
    <reaction evidence="7">
        <text>L-threonyl-[protein] + ATP = O-phospho-L-threonyl-[protein] + ADP + H(+)</text>
        <dbReference type="Rhea" id="RHEA:46608"/>
        <dbReference type="Rhea" id="RHEA-COMP:11060"/>
        <dbReference type="Rhea" id="RHEA-COMP:11605"/>
        <dbReference type="ChEBI" id="CHEBI:15378"/>
        <dbReference type="ChEBI" id="CHEBI:30013"/>
        <dbReference type="ChEBI" id="CHEBI:30616"/>
        <dbReference type="ChEBI" id="CHEBI:61977"/>
        <dbReference type="ChEBI" id="CHEBI:456216"/>
        <dbReference type="EC" id="2.7.11.1"/>
    </reaction>
</comment>
<feature type="compositionally biased region" description="Polar residues" evidence="9">
    <location>
        <begin position="408"/>
        <end position="424"/>
    </location>
</feature>
<evidence type="ECO:0000259" key="10">
    <source>
        <dbReference type="PROSITE" id="PS50011"/>
    </source>
</evidence>
<evidence type="ECO:0000256" key="5">
    <source>
        <dbReference type="ARBA" id="ARBA00022777"/>
    </source>
</evidence>
<protein>
    <recommendedName>
        <fullName evidence="1">non-specific serine/threonine protein kinase</fullName>
        <ecNumber evidence="1">2.7.11.1</ecNumber>
    </recommendedName>
</protein>
<evidence type="ECO:0000256" key="8">
    <source>
        <dbReference type="ARBA" id="ARBA00048679"/>
    </source>
</evidence>
<dbReference type="Pfam" id="PF00069">
    <property type="entry name" value="Pkinase"/>
    <property type="match status" value="1"/>
</dbReference>
<dbReference type="PANTHER" id="PTHR22967:SF57">
    <property type="entry name" value="AUXILIN, ISOFORM A-RELATED"/>
    <property type="match status" value="1"/>
</dbReference>
<keyword evidence="3" id="KW-0808">Transferase</keyword>
<dbReference type="Proteomes" id="UP000649617">
    <property type="component" value="Unassembled WGS sequence"/>
</dbReference>
<keyword evidence="5" id="KW-0418">Kinase</keyword>
<dbReference type="AlphaFoldDB" id="A0A812ILA9"/>
<feature type="region of interest" description="Disordered" evidence="9">
    <location>
        <begin position="376"/>
        <end position="452"/>
    </location>
</feature>
<dbReference type="EC" id="2.7.11.1" evidence="1"/>
<dbReference type="InterPro" id="IPR000719">
    <property type="entry name" value="Prot_kinase_dom"/>
</dbReference>
<evidence type="ECO:0000256" key="7">
    <source>
        <dbReference type="ARBA" id="ARBA00047899"/>
    </source>
</evidence>
<comment type="catalytic activity">
    <reaction evidence="8">
        <text>L-seryl-[protein] + ATP = O-phospho-L-seryl-[protein] + ADP + H(+)</text>
        <dbReference type="Rhea" id="RHEA:17989"/>
        <dbReference type="Rhea" id="RHEA-COMP:9863"/>
        <dbReference type="Rhea" id="RHEA-COMP:11604"/>
        <dbReference type="ChEBI" id="CHEBI:15378"/>
        <dbReference type="ChEBI" id="CHEBI:29999"/>
        <dbReference type="ChEBI" id="CHEBI:30616"/>
        <dbReference type="ChEBI" id="CHEBI:83421"/>
        <dbReference type="ChEBI" id="CHEBI:456216"/>
        <dbReference type="EC" id="2.7.11.1"/>
    </reaction>
</comment>
<keyword evidence="2" id="KW-0723">Serine/threonine-protein kinase</keyword>
<sequence length="463" mass="49499">MAWLWGAAASGSLTIEGREVVQETLIADGGFAYVYRGREVRTGEPLAIRRALLQDSEAHQAARLELSLLRRLPHHLHVVRFLGGEILEGGSGAASSKTQAVSLFELCTGGTLFSRLDSVVDKAHENAGLPAEKCVCPCLPEEEVLAVLGAGAGALAHLHHHRMIHYDVKSENLMLGADGLWKLGDFGSASERTFDFSGAPRKLVLEAEEFVHGRCTSIYRAPEVADVHLRWPIGPKADVFALGCVLYACLAGVHPFPMDSLLANIQARFHLPAAAETAYSADVIRWLHGSLRRAPEERPAAAVIAAEVAEFVSTGRVTSREPAKEDEAPPSVEPEWVADFSHMPPVAGHEADAEALSIAAATDKAVADTTASVTVDVPAELEQGPTAEAAPTLDTSEGDVPDEGTHPLPNQSSMGLTRPALQSESKWKSEVRVSSSAAQPTQGKPARARRSFPCFCASVRTRD</sequence>
<evidence type="ECO:0000256" key="3">
    <source>
        <dbReference type="ARBA" id="ARBA00022679"/>
    </source>
</evidence>
<name>A0A812ILA9_SYMPI</name>
<dbReference type="OrthoDB" id="248923at2759"/>
<evidence type="ECO:0000256" key="1">
    <source>
        <dbReference type="ARBA" id="ARBA00012513"/>
    </source>
</evidence>
<dbReference type="SMART" id="SM00220">
    <property type="entry name" value="S_TKc"/>
    <property type="match status" value="1"/>
</dbReference>
<feature type="domain" description="Protein kinase" evidence="10">
    <location>
        <begin position="20"/>
        <end position="312"/>
    </location>
</feature>
<organism evidence="11 12">
    <name type="scientific">Symbiodinium pilosum</name>
    <name type="common">Dinoflagellate</name>
    <dbReference type="NCBI Taxonomy" id="2952"/>
    <lineage>
        <taxon>Eukaryota</taxon>
        <taxon>Sar</taxon>
        <taxon>Alveolata</taxon>
        <taxon>Dinophyceae</taxon>
        <taxon>Suessiales</taxon>
        <taxon>Symbiodiniaceae</taxon>
        <taxon>Symbiodinium</taxon>
    </lineage>
</organism>
<dbReference type="SUPFAM" id="SSF56112">
    <property type="entry name" value="Protein kinase-like (PK-like)"/>
    <property type="match status" value="1"/>
</dbReference>
<dbReference type="GO" id="GO:0004674">
    <property type="term" value="F:protein serine/threonine kinase activity"/>
    <property type="evidence" value="ECO:0007669"/>
    <property type="project" value="UniProtKB-KW"/>
</dbReference>
<dbReference type="EMBL" id="CAJNIZ010000002">
    <property type="protein sequence ID" value="CAE7150596.1"/>
    <property type="molecule type" value="Genomic_DNA"/>
</dbReference>
<reference evidence="11" key="1">
    <citation type="submission" date="2021-02" db="EMBL/GenBank/DDBJ databases">
        <authorList>
            <person name="Dougan E. K."/>
            <person name="Rhodes N."/>
            <person name="Thang M."/>
            <person name="Chan C."/>
        </authorList>
    </citation>
    <scope>NUCLEOTIDE SEQUENCE</scope>
</reference>
<dbReference type="InterPro" id="IPR011009">
    <property type="entry name" value="Kinase-like_dom_sf"/>
</dbReference>
<feature type="compositionally biased region" description="Polar residues" evidence="9">
    <location>
        <begin position="432"/>
        <end position="442"/>
    </location>
</feature>
<gene>
    <name evidence="11" type="primary">Gak</name>
    <name evidence="11" type="ORF">SPIL2461_LOCUS177</name>
</gene>